<feature type="chain" id="PRO_5040740934" description="VDE lipocalin domain-containing protein" evidence="1">
    <location>
        <begin position="23"/>
        <end position="492"/>
    </location>
</feature>
<reference evidence="4" key="1">
    <citation type="journal article" date="2023" name="Commun. Biol.">
        <title>Genome analysis of Parmales, the sister group of diatoms, reveals the evolutionary specialization of diatoms from phago-mixotrophs to photoautotrophs.</title>
        <authorList>
            <person name="Ban H."/>
            <person name="Sato S."/>
            <person name="Yoshikawa S."/>
            <person name="Yamada K."/>
            <person name="Nakamura Y."/>
            <person name="Ichinomiya M."/>
            <person name="Sato N."/>
            <person name="Blanc-Mathieu R."/>
            <person name="Endo H."/>
            <person name="Kuwata A."/>
            <person name="Ogata H."/>
        </authorList>
    </citation>
    <scope>NUCLEOTIDE SEQUENCE [LARGE SCALE GENOMIC DNA]</scope>
</reference>
<dbReference type="PANTHER" id="PTHR33970:SF2">
    <property type="entry name" value="OS01G0716400 PROTEIN"/>
    <property type="match status" value="1"/>
</dbReference>
<dbReference type="Pfam" id="PF07137">
    <property type="entry name" value="VDE"/>
    <property type="match status" value="1"/>
</dbReference>
<keyword evidence="1" id="KW-0732">Signal</keyword>
<dbReference type="OrthoDB" id="420426at2759"/>
<dbReference type="EMBL" id="BRYA01000573">
    <property type="protein sequence ID" value="GMI23697.1"/>
    <property type="molecule type" value="Genomic_DNA"/>
</dbReference>
<dbReference type="InterPro" id="IPR044682">
    <property type="entry name" value="VDE"/>
</dbReference>
<organism evidence="3 4">
    <name type="scientific">Triparma columacea</name>
    <dbReference type="NCBI Taxonomy" id="722753"/>
    <lineage>
        <taxon>Eukaryota</taxon>
        <taxon>Sar</taxon>
        <taxon>Stramenopiles</taxon>
        <taxon>Ochrophyta</taxon>
        <taxon>Bolidophyceae</taxon>
        <taxon>Parmales</taxon>
        <taxon>Triparmaceae</taxon>
        <taxon>Triparma</taxon>
    </lineage>
</organism>
<feature type="signal peptide" evidence="1">
    <location>
        <begin position="1"/>
        <end position="22"/>
    </location>
</feature>
<dbReference type="AlphaFoldDB" id="A0A9W7FYI2"/>
<dbReference type="Gene3D" id="2.40.128.20">
    <property type="match status" value="1"/>
</dbReference>
<evidence type="ECO:0000259" key="2">
    <source>
        <dbReference type="Pfam" id="PF07137"/>
    </source>
</evidence>
<gene>
    <name evidence="3" type="ORF">TrCOL_g3171</name>
</gene>
<dbReference type="Proteomes" id="UP001165065">
    <property type="component" value="Unassembled WGS sequence"/>
</dbReference>
<dbReference type="GO" id="GO:0046422">
    <property type="term" value="F:violaxanthin de-epoxidase activity"/>
    <property type="evidence" value="ECO:0007669"/>
    <property type="project" value="InterPro"/>
</dbReference>
<accession>A0A9W7FYI2</accession>
<dbReference type="GO" id="GO:0010028">
    <property type="term" value="P:xanthophyll cycle"/>
    <property type="evidence" value="ECO:0007669"/>
    <property type="project" value="InterPro"/>
</dbReference>
<keyword evidence="4" id="KW-1185">Reference proteome</keyword>
<evidence type="ECO:0000313" key="4">
    <source>
        <dbReference type="Proteomes" id="UP001165065"/>
    </source>
</evidence>
<name>A0A9W7FYI2_9STRA</name>
<dbReference type="PANTHER" id="PTHR33970">
    <property type="entry name" value="VIOLAXANTHIN DE-EPOXIDASE, CHLOROPLASTIC-RELATED"/>
    <property type="match status" value="1"/>
</dbReference>
<protein>
    <recommendedName>
        <fullName evidence="2">VDE lipocalin domain-containing protein</fullName>
    </recommendedName>
</protein>
<dbReference type="InterPro" id="IPR010788">
    <property type="entry name" value="VDE_dom"/>
</dbReference>
<feature type="domain" description="VDE lipocalin" evidence="2">
    <location>
        <begin position="205"/>
        <end position="465"/>
    </location>
</feature>
<evidence type="ECO:0000313" key="3">
    <source>
        <dbReference type="EMBL" id="GMI23697.1"/>
    </source>
</evidence>
<proteinExistence type="predicted"/>
<evidence type="ECO:0000256" key="1">
    <source>
        <dbReference type="SAM" id="SignalP"/>
    </source>
</evidence>
<sequence>MPHALFLLLVVIIPSYLSLSSSVSPISNIHIVASTTTSPFGANSPVPPPTFLQAAKQVKRKVENCDPRITVTVSSSFPSPLPPCDLLLTLGVTPPESLPPPTPSTGRFIISPPSLLPSSTPNDFVDFFSPTTTVLPSPPWSSLSTARRLYEYLLKLFSRHTTDDYATGILLFVNQYSGVKVPWVQHSIDPSWEKGPVQNAKEFAAMIGNCGDCITKCLADETCKACIDALNEIDTRDQVESYRAVTSFESDLLRDFSFCILEKNNIFECSASIPSLPAVTPVPTFRGEPITHDRADQILIGHLQDSDGFTDVVPKSDVSWMVACGANVAYDQFPNQNQLFYKGKGKDMWYDPVFKVKTLDGRTVWCKRHYKVRRVPNTPAQYMLSVLDNGVTSNERWNIVAVADDLSWCVFHYAGAASAVGQSYTGGLLCTRDGKVPPVDVLNGEIKDAFESVDIKLFELFVCDNSVTEESDPPPLDFYRKKSGKRVVSPLA</sequence>
<dbReference type="InterPro" id="IPR012674">
    <property type="entry name" value="Calycin"/>
</dbReference>
<comment type="caution">
    <text evidence="3">The sequence shown here is derived from an EMBL/GenBank/DDBJ whole genome shotgun (WGS) entry which is preliminary data.</text>
</comment>